<dbReference type="RefSeq" id="WP_091405404.1">
    <property type="nucleotide sequence ID" value="NZ_FOAB01000001.1"/>
</dbReference>
<dbReference type="OrthoDB" id="2168082at2"/>
<evidence type="ECO:0000259" key="3">
    <source>
        <dbReference type="PROSITE" id="PS50930"/>
    </source>
</evidence>
<dbReference type="SMART" id="SM00850">
    <property type="entry name" value="LytTR"/>
    <property type="match status" value="1"/>
</dbReference>
<dbReference type="STRING" id="1038014.SAMN04487910_0621"/>
<feature type="domain" description="Response regulatory" evidence="2">
    <location>
        <begin position="5"/>
        <end position="116"/>
    </location>
</feature>
<dbReference type="PROSITE" id="PS50110">
    <property type="entry name" value="RESPONSE_REGULATORY"/>
    <property type="match status" value="1"/>
</dbReference>
<dbReference type="Proteomes" id="UP000198521">
    <property type="component" value="Unassembled WGS sequence"/>
</dbReference>
<keyword evidence="1" id="KW-0597">Phosphoprotein</keyword>
<evidence type="ECO:0000313" key="5">
    <source>
        <dbReference type="Proteomes" id="UP000198521"/>
    </source>
</evidence>
<dbReference type="InterPro" id="IPR051271">
    <property type="entry name" value="2C-system_Tx_regulators"/>
</dbReference>
<keyword evidence="5" id="KW-1185">Reference proteome</keyword>
<dbReference type="SUPFAM" id="SSF52172">
    <property type="entry name" value="CheY-like"/>
    <property type="match status" value="1"/>
</dbReference>
<accession>A0A1H7HIA6</accession>
<dbReference type="EMBL" id="FOAB01000001">
    <property type="protein sequence ID" value="SEK47965.1"/>
    <property type="molecule type" value="Genomic_DNA"/>
</dbReference>
<dbReference type="Pfam" id="PF00072">
    <property type="entry name" value="Response_reg"/>
    <property type="match status" value="1"/>
</dbReference>
<organism evidence="4 5">
    <name type="scientific">Aquimarina amphilecti</name>
    <dbReference type="NCBI Taxonomy" id="1038014"/>
    <lineage>
        <taxon>Bacteria</taxon>
        <taxon>Pseudomonadati</taxon>
        <taxon>Bacteroidota</taxon>
        <taxon>Flavobacteriia</taxon>
        <taxon>Flavobacteriales</taxon>
        <taxon>Flavobacteriaceae</taxon>
        <taxon>Aquimarina</taxon>
    </lineage>
</organism>
<dbReference type="Pfam" id="PF04397">
    <property type="entry name" value="LytTR"/>
    <property type="match status" value="1"/>
</dbReference>
<evidence type="ECO:0000259" key="2">
    <source>
        <dbReference type="PROSITE" id="PS50110"/>
    </source>
</evidence>
<reference evidence="5" key="1">
    <citation type="submission" date="2016-10" db="EMBL/GenBank/DDBJ databases">
        <authorList>
            <person name="Varghese N."/>
            <person name="Submissions S."/>
        </authorList>
    </citation>
    <scope>NUCLEOTIDE SEQUENCE [LARGE SCALE GENOMIC DNA]</scope>
    <source>
        <strain evidence="5">DSM 25232 / NCIMB 14723 / 92V</strain>
    </source>
</reference>
<sequence>MKELNCLIIDDEPIAREGIADYCNEVTFLNVIALCKNVLQANHYLETNQIDLIFLDINMPILSGIDWLKKLKNSPSIVMTTAYEDYALESFTYNVLDYLVKPISFERFLQAANKVNNYYSHKTKNRVLFLKSEKQLKKINIDDVLFAEAMQNYVKVVTSSETIITHMSLRSFKDQMPQDEFIQTHKSYIISKYKVDKIIDKRIVIGDHIIPISTRLKKTVLVSFQKDL</sequence>
<evidence type="ECO:0000256" key="1">
    <source>
        <dbReference type="PROSITE-ProRule" id="PRU00169"/>
    </source>
</evidence>
<protein>
    <submittedName>
        <fullName evidence="4">Two component transcriptional regulator, LytTR family</fullName>
    </submittedName>
</protein>
<dbReference type="InterPro" id="IPR007492">
    <property type="entry name" value="LytTR_DNA-bd_dom"/>
</dbReference>
<dbReference type="PANTHER" id="PTHR45526:SF1">
    <property type="entry name" value="TRANSCRIPTIONAL REGULATORY PROTEIN DCUR-RELATED"/>
    <property type="match status" value="1"/>
</dbReference>
<dbReference type="AlphaFoldDB" id="A0A1H7HIA6"/>
<dbReference type="InterPro" id="IPR001789">
    <property type="entry name" value="Sig_transdc_resp-reg_receiver"/>
</dbReference>
<dbReference type="SMART" id="SM00448">
    <property type="entry name" value="REC"/>
    <property type="match status" value="1"/>
</dbReference>
<dbReference type="InterPro" id="IPR011006">
    <property type="entry name" value="CheY-like_superfamily"/>
</dbReference>
<dbReference type="PROSITE" id="PS50930">
    <property type="entry name" value="HTH_LYTTR"/>
    <property type="match status" value="1"/>
</dbReference>
<gene>
    <name evidence="4" type="ORF">SAMN04487910_0621</name>
</gene>
<feature type="domain" description="HTH LytTR-type" evidence="3">
    <location>
        <begin position="128"/>
        <end position="201"/>
    </location>
</feature>
<dbReference type="Gene3D" id="3.40.50.2300">
    <property type="match status" value="1"/>
</dbReference>
<dbReference type="PANTHER" id="PTHR45526">
    <property type="entry name" value="TRANSCRIPTIONAL REGULATORY PROTEIN DPIA"/>
    <property type="match status" value="1"/>
</dbReference>
<name>A0A1H7HIA6_AQUAM</name>
<feature type="modified residue" description="4-aspartylphosphate" evidence="1">
    <location>
        <position position="56"/>
    </location>
</feature>
<dbReference type="GO" id="GO:0003677">
    <property type="term" value="F:DNA binding"/>
    <property type="evidence" value="ECO:0007669"/>
    <property type="project" value="InterPro"/>
</dbReference>
<proteinExistence type="predicted"/>
<evidence type="ECO:0000313" key="4">
    <source>
        <dbReference type="EMBL" id="SEK47965.1"/>
    </source>
</evidence>
<dbReference type="GO" id="GO:0000156">
    <property type="term" value="F:phosphorelay response regulator activity"/>
    <property type="evidence" value="ECO:0007669"/>
    <property type="project" value="TreeGrafter"/>
</dbReference>
<dbReference type="Gene3D" id="2.40.50.1020">
    <property type="entry name" value="LytTr DNA-binding domain"/>
    <property type="match status" value="1"/>
</dbReference>